<comment type="caution">
    <text evidence="3">The sequence shown here is derived from an EMBL/GenBank/DDBJ whole genome shotgun (WGS) entry which is preliminary data.</text>
</comment>
<dbReference type="STRING" id="4795.A0A225W5V3"/>
<feature type="compositionally biased region" description="Polar residues" evidence="1">
    <location>
        <begin position="397"/>
        <end position="410"/>
    </location>
</feature>
<evidence type="ECO:0000313" key="3">
    <source>
        <dbReference type="EMBL" id="OWZ12955.1"/>
    </source>
</evidence>
<evidence type="ECO:0000259" key="2">
    <source>
        <dbReference type="Pfam" id="PF21056"/>
    </source>
</evidence>
<dbReference type="PANTHER" id="PTHR31569">
    <property type="entry name" value="SWIM-TYPE DOMAIN-CONTAINING PROTEIN"/>
    <property type="match status" value="1"/>
</dbReference>
<dbReference type="EMBL" id="NBNE01001710">
    <property type="protein sequence ID" value="OWZ12955.1"/>
    <property type="molecule type" value="Genomic_DNA"/>
</dbReference>
<protein>
    <recommendedName>
        <fullName evidence="2">ZSWIM1/3 RNaseH-like domain-containing protein</fullName>
    </recommendedName>
</protein>
<feature type="region of interest" description="Disordered" evidence="1">
    <location>
        <begin position="487"/>
        <end position="506"/>
    </location>
</feature>
<accession>A0A225W5V3</accession>
<reference evidence="4" key="1">
    <citation type="submission" date="2017-03" db="EMBL/GenBank/DDBJ databases">
        <title>Phytopthora megakarya and P. palmivora, two closely related causual agents of cacao black pod achieved similar genome size and gene model numbers by different mechanisms.</title>
        <authorList>
            <person name="Ali S."/>
            <person name="Shao J."/>
            <person name="Larry D.J."/>
            <person name="Kronmiller B."/>
            <person name="Shen D."/>
            <person name="Strem M.D."/>
            <person name="Melnick R.L."/>
            <person name="Guiltinan M.J."/>
            <person name="Tyler B.M."/>
            <person name="Meinhardt L.W."/>
            <person name="Bailey B.A."/>
        </authorList>
    </citation>
    <scope>NUCLEOTIDE SEQUENCE [LARGE SCALE GENOMIC DNA]</scope>
    <source>
        <strain evidence="4">zdho120</strain>
    </source>
</reference>
<feature type="region of interest" description="Disordered" evidence="1">
    <location>
        <begin position="430"/>
        <end position="453"/>
    </location>
</feature>
<dbReference type="InterPro" id="IPR052579">
    <property type="entry name" value="Zinc_finger_SWIM"/>
</dbReference>
<gene>
    <name evidence="3" type="ORF">PHMEG_00013801</name>
</gene>
<sequence>MKWSESKLILETFDDYYKKFLCTHEWEPGSRSKGSQTGHKKRGTCCSVVLCATVLRCTDTKTFRICVMKHVRTHNLKVNKSTYEYYPSNRKVDDPKVLVIVDEMIKAPAKPKMILNYLRETTGPACATKGRGSGTVDDRLETVLRRFFSQRDTAATIFVGDKRVTQTITLQSRQMGRFFEAFPAAVMIDVTHGTNALKYNVFSFMIDDTFGHGQYVQHALVENESQACMHDDIQAFKGKNPSWDIWVVYERGHVANLGNHINNRLESAWGNLKEVLRPEMKLDEGVETFITCSQLQNLNMHRGSTSLVHVTTMVNRPDEDETGDDVSCSAFRVLALHLRSSKHSVLNGSTKWTIGMDIPQRVVKTMSSQGTSTFLGLTKALPDKDASRELNSDDQDLQSNDKSTVSTTITTEKEAEDCMISGVEEVNISDDSTDLSYADPNVSSDSAKKDSSLEDQLVTNTHPLVKSTNPSVKKDNRLVKKDNRLVKSTNPSVKKDNRLVKKDNRL</sequence>
<organism evidence="3 4">
    <name type="scientific">Phytophthora megakarya</name>
    <dbReference type="NCBI Taxonomy" id="4795"/>
    <lineage>
        <taxon>Eukaryota</taxon>
        <taxon>Sar</taxon>
        <taxon>Stramenopiles</taxon>
        <taxon>Oomycota</taxon>
        <taxon>Peronosporomycetes</taxon>
        <taxon>Peronosporales</taxon>
        <taxon>Peronosporaceae</taxon>
        <taxon>Phytophthora</taxon>
    </lineage>
</organism>
<keyword evidence="4" id="KW-1185">Reference proteome</keyword>
<feature type="compositionally biased region" description="Basic and acidic residues" evidence="1">
    <location>
        <begin position="493"/>
        <end position="506"/>
    </location>
</feature>
<feature type="region of interest" description="Disordered" evidence="1">
    <location>
        <begin position="386"/>
        <end position="411"/>
    </location>
</feature>
<dbReference type="Proteomes" id="UP000198211">
    <property type="component" value="Unassembled WGS sequence"/>
</dbReference>
<dbReference type="Pfam" id="PF21056">
    <property type="entry name" value="ZSWIM1-3_RNaseH-like"/>
    <property type="match status" value="1"/>
</dbReference>
<dbReference type="OrthoDB" id="123859at2759"/>
<evidence type="ECO:0000256" key="1">
    <source>
        <dbReference type="SAM" id="MobiDB-lite"/>
    </source>
</evidence>
<feature type="non-terminal residue" evidence="3">
    <location>
        <position position="506"/>
    </location>
</feature>
<name>A0A225W5V3_9STRA</name>
<dbReference type="PANTHER" id="PTHR31569:SF4">
    <property type="entry name" value="SWIM-TYPE DOMAIN-CONTAINING PROTEIN"/>
    <property type="match status" value="1"/>
</dbReference>
<dbReference type="InterPro" id="IPR048324">
    <property type="entry name" value="ZSWIM1-3_RNaseH-like"/>
</dbReference>
<dbReference type="AlphaFoldDB" id="A0A225W5V3"/>
<proteinExistence type="predicted"/>
<evidence type="ECO:0000313" key="4">
    <source>
        <dbReference type="Proteomes" id="UP000198211"/>
    </source>
</evidence>
<feature type="domain" description="ZSWIM1/3 RNaseH-like" evidence="2">
    <location>
        <begin position="149"/>
        <end position="244"/>
    </location>
</feature>